<reference evidence="1" key="1">
    <citation type="submission" date="2013-07" db="EMBL/GenBank/DDBJ databases">
        <title>The genome of an arbuscular mycorrhizal fungus provides insights into the evolution of the oldest plant symbiosis.</title>
        <authorList>
            <consortium name="DOE Joint Genome Institute"/>
            <person name="Tisserant E."/>
            <person name="Malbreil M."/>
            <person name="Kuo A."/>
            <person name="Kohler A."/>
            <person name="Symeonidi A."/>
            <person name="Balestrini R."/>
            <person name="Charron P."/>
            <person name="Duensing N."/>
            <person name="Frei-dit-Frey N."/>
            <person name="Gianinazzi-Pearson V."/>
            <person name="Gilbert B."/>
            <person name="Handa Y."/>
            <person name="Hijri M."/>
            <person name="Kaul R."/>
            <person name="Kawaguchi M."/>
            <person name="Krajinski F."/>
            <person name="Lammers P."/>
            <person name="Lapierre D."/>
            <person name="Masclaux F.G."/>
            <person name="Murat C."/>
            <person name="Morin E."/>
            <person name="Ndikumana S."/>
            <person name="Pagni M."/>
            <person name="Petitpierre D."/>
            <person name="Requena N."/>
            <person name="Rosikiewicz P."/>
            <person name="Riley R."/>
            <person name="Saito K."/>
            <person name="San Clemente H."/>
            <person name="Shapiro H."/>
            <person name="van Tuinen D."/>
            <person name="Becard G."/>
            <person name="Bonfante P."/>
            <person name="Paszkowski U."/>
            <person name="Shachar-Hill Y."/>
            <person name="Young J.P."/>
            <person name="Sanders I.R."/>
            <person name="Henrissat B."/>
            <person name="Rensing S.A."/>
            <person name="Grigoriev I.V."/>
            <person name="Corradi N."/>
            <person name="Roux C."/>
            <person name="Martin F."/>
        </authorList>
    </citation>
    <scope>NUCLEOTIDE SEQUENCE</scope>
    <source>
        <strain evidence="1">DAOM 197198</strain>
    </source>
</reference>
<organism evidence="1">
    <name type="scientific">Rhizophagus irregularis (strain DAOM 181602 / DAOM 197198 / MUCL 43194)</name>
    <name type="common">Arbuscular mycorrhizal fungus</name>
    <name type="synonym">Glomus intraradices</name>
    <dbReference type="NCBI Taxonomy" id="747089"/>
    <lineage>
        <taxon>Eukaryota</taxon>
        <taxon>Fungi</taxon>
        <taxon>Fungi incertae sedis</taxon>
        <taxon>Mucoromycota</taxon>
        <taxon>Glomeromycotina</taxon>
        <taxon>Glomeromycetes</taxon>
        <taxon>Glomerales</taxon>
        <taxon>Glomeraceae</taxon>
        <taxon>Rhizophagus</taxon>
    </lineage>
</organism>
<name>U9U0H1_RHIID</name>
<accession>U9U0H1</accession>
<gene>
    <name evidence="1" type="ORF">GLOINDRAFT_95680</name>
</gene>
<proteinExistence type="predicted"/>
<dbReference type="AlphaFoldDB" id="U9U0H1"/>
<protein>
    <submittedName>
        <fullName evidence="1">Uncharacterized protein</fullName>
    </submittedName>
</protein>
<dbReference type="EMBL" id="KI283447">
    <property type="protein sequence ID" value="ESA13914.1"/>
    <property type="molecule type" value="Genomic_DNA"/>
</dbReference>
<evidence type="ECO:0000313" key="1">
    <source>
        <dbReference type="EMBL" id="ESA13914.1"/>
    </source>
</evidence>
<sequence length="106" mass="12334">MCERICEDRAATETQGLKMELRDCLNFLVVHTNQQTPDIYSIIILKRRSNKGSENTTMNCNVTIKLHNWRYHIIATLTALLDAVNLRPKLTQALCLEVKFLQKRFN</sequence>
<dbReference type="HOGENOM" id="CLU_2224584_0_0_1"/>
<dbReference type="VEuPathDB" id="FungiDB:RhiirFUN_006944"/>